<feature type="compositionally biased region" description="Basic and acidic residues" evidence="1">
    <location>
        <begin position="1475"/>
        <end position="1489"/>
    </location>
</feature>
<feature type="compositionally biased region" description="Polar residues" evidence="1">
    <location>
        <begin position="1015"/>
        <end position="1024"/>
    </location>
</feature>
<keyword evidence="3" id="KW-1185">Reference proteome</keyword>
<feature type="region of interest" description="Disordered" evidence="1">
    <location>
        <begin position="404"/>
        <end position="443"/>
    </location>
</feature>
<feature type="compositionally biased region" description="Polar residues" evidence="1">
    <location>
        <begin position="1493"/>
        <end position="1502"/>
    </location>
</feature>
<name>A0A9P5LFV9_9HYPO</name>
<feature type="region of interest" description="Disordered" evidence="1">
    <location>
        <begin position="701"/>
        <end position="788"/>
    </location>
</feature>
<evidence type="ECO:0000256" key="1">
    <source>
        <dbReference type="SAM" id="MobiDB-lite"/>
    </source>
</evidence>
<sequence>MPPFAPELEEWWLGSGYEALIQLVAPGDDAIDPQECGFAQHIQRRLCALDNDRALQADLEAAWPTIRIMRGINYVANPRKRLKEASTSIFRQVEDGGIDLSRVLEGLGYLDAMEVHRLRLMKATRGAMEITAPEKRHLQVVDELDRQASIHYRHFHLGFRTCILIEDLTKSGEQTKEVPKIMARLNALFPPVVFLQDEDDIDPTPHSAGLRDSIRFSVFEHLMGSETLYEQRQQMIRMKLLGWCDIPGYAQARDALIRYCEESKKLEEVCLAVLDDLEHRSLREMSTRTSSAEPSFVSFEDSSPSPEPSGSSPTKATPDATISADASFDSRYSSLLTPTSLSAIISSNPLLKGMPGREISPAKTDGAAFAGDITVPPILCYPEDLSGTEFCQHPLAQELEMTPFDSDDDTEYEKVSNSRPKNSGKLKRRQTRKQEVPPVPPLPPIPEYFRANLTPKVLEKIVKKMRSRQDLVDIALPEDLSPEKPQKKTSATGTLKLGIRKRRPSMKLQISSPEPIPEAGSWSLGARRNSNNTPILTNGLQSPRPTASRSQSSQDTAHPILQTRDGPKLKYKLAKPRLSPMEYARLYLIEKALSDREDRPCELPKPKGVRYWTPRWEKFLIIPKIPDAIRRDFTPQGATNGVCTSNLTDLGQADSDNESVATLKQETLNPDYPRLSLHLGDLPALSPFMDLPYPDMSNEIFPPNNSPLEVETEESKQLGEPLSPYDDGETSRVRAELETQQEFSQANCEDERGDEKQRREARHRAIHDTTSSSVSEPVSGIKPRVRTEKEPATIIHRDQPHLHHEKQEFWKQMDMDGEGESSSPLSQHSTETAVYMGNLRDQALETPDVGIKKTPANQSRPSIVDFSSANFASLGPRHVVVEFSPHSYMSSEARTPMAHFPIAIQPTSRLTPSTLAKHVIGGAGGHLRLEDTRQAKLVQSLSAEFPQASSAHLWSSESDSSMMPDLRPEPLRVRRRKSQLDGEQGSRRSRAIEEFIEDEQRDDDDRRQESFEMDGSSSSRYPTSCIENDQRRVSGEERALERLKYQLGGFKDSATLPKTLRRSSSSIITPTHSLNALESQSMFNVAENGPSGFTPQRYKDQIASSKISRSSLMGHIEDYEQSESSAQVVEEAAREMRAVRRVSHVSSNASSGLDRSARRQQGAPLRDLERASSITPPGMNSFGFWKNGVLIPRDSCVEEDGTYGDEFEFTDSSELPEEGYNISSQDNFEPVSDKTWDFSQSLDSPKDPYGNTMSSIDAYRFSSQRFDPLSRITTPAPQTGNVIKSDQTTTPSPEPQEHLVQRTPSSTIGSLFRKHVRSHHGGRTPTTPLTPSTHWRPFEEQEPKPPCSSPWMSGRGEDKVEKMERAAYFREKAEQQVAEAAPEKLSIRKSTLSKVRSKEDLRRKNPSLGRRQSMDSLVGWKSFINDAPEPLFSSSPPPPVPPLPAPSRLDYLDARADSGATAAAYKAKKPQGLRVETRKLRKPSRDGLRATRTPISTPSSGGLRTAFKMDIRRASAGRAAAEEGREDEVVARRR</sequence>
<reference evidence="2" key="1">
    <citation type="submission" date="2020-03" db="EMBL/GenBank/DDBJ databases">
        <title>Draft Genome Sequence of Cylindrodendrum hubeiense.</title>
        <authorList>
            <person name="Buettner E."/>
            <person name="Kellner H."/>
        </authorList>
    </citation>
    <scope>NUCLEOTIDE SEQUENCE</scope>
    <source>
        <strain evidence="2">IHI 201604</strain>
    </source>
</reference>
<feature type="compositionally biased region" description="Basic residues" evidence="1">
    <location>
        <begin position="422"/>
        <end position="431"/>
    </location>
</feature>
<dbReference type="Proteomes" id="UP000722485">
    <property type="component" value="Unassembled WGS sequence"/>
</dbReference>
<dbReference type="EMBL" id="JAANBB010000099">
    <property type="protein sequence ID" value="KAF7550407.1"/>
    <property type="molecule type" value="Genomic_DNA"/>
</dbReference>
<dbReference type="OrthoDB" id="4889313at2759"/>
<organism evidence="2 3">
    <name type="scientific">Cylindrodendrum hubeiense</name>
    <dbReference type="NCBI Taxonomy" id="595255"/>
    <lineage>
        <taxon>Eukaryota</taxon>
        <taxon>Fungi</taxon>
        <taxon>Dikarya</taxon>
        <taxon>Ascomycota</taxon>
        <taxon>Pezizomycotina</taxon>
        <taxon>Sordariomycetes</taxon>
        <taxon>Hypocreomycetidae</taxon>
        <taxon>Hypocreales</taxon>
        <taxon>Nectriaceae</taxon>
        <taxon>Cylindrodendrum</taxon>
    </lineage>
</organism>
<feature type="compositionally biased region" description="Polar residues" evidence="1">
    <location>
        <begin position="948"/>
        <end position="961"/>
    </location>
</feature>
<feature type="compositionally biased region" description="Polar residues" evidence="1">
    <location>
        <begin position="528"/>
        <end position="556"/>
    </location>
</feature>
<feature type="compositionally biased region" description="Polar residues" evidence="1">
    <location>
        <begin position="1324"/>
        <end position="1333"/>
    </location>
</feature>
<feature type="compositionally biased region" description="Low complexity" evidence="1">
    <location>
        <begin position="293"/>
        <end position="313"/>
    </location>
</feature>
<evidence type="ECO:0000313" key="3">
    <source>
        <dbReference type="Proteomes" id="UP000722485"/>
    </source>
</evidence>
<feature type="region of interest" description="Disordered" evidence="1">
    <location>
        <begin position="477"/>
        <end position="568"/>
    </location>
</feature>
<feature type="compositionally biased region" description="Polar residues" evidence="1">
    <location>
        <begin position="1144"/>
        <end position="1153"/>
    </location>
</feature>
<gene>
    <name evidence="2" type="ORF">G7Z17_g5744</name>
</gene>
<feature type="compositionally biased region" description="Basic and acidic residues" evidence="1">
    <location>
        <begin position="966"/>
        <end position="993"/>
    </location>
</feature>
<feature type="region of interest" description="Disordered" evidence="1">
    <location>
        <begin position="1270"/>
        <end position="1359"/>
    </location>
</feature>
<feature type="compositionally biased region" description="Basic and acidic residues" evidence="1">
    <location>
        <begin position="749"/>
        <end position="758"/>
    </location>
</feature>
<feature type="compositionally biased region" description="Pro residues" evidence="1">
    <location>
        <begin position="1435"/>
        <end position="1445"/>
    </location>
</feature>
<feature type="compositionally biased region" description="Polar residues" evidence="1">
    <location>
        <begin position="738"/>
        <end position="747"/>
    </location>
</feature>
<proteinExistence type="predicted"/>
<feature type="region of interest" description="Disordered" evidence="1">
    <location>
        <begin position="948"/>
        <end position="1024"/>
    </location>
</feature>
<evidence type="ECO:0000313" key="2">
    <source>
        <dbReference type="EMBL" id="KAF7550407.1"/>
    </source>
</evidence>
<accession>A0A9P5LFV9</accession>
<feature type="compositionally biased region" description="Polar residues" evidence="1">
    <location>
        <begin position="1270"/>
        <end position="1291"/>
    </location>
</feature>
<feature type="region of interest" description="Disordered" evidence="1">
    <location>
        <begin position="1143"/>
        <end position="1174"/>
    </location>
</feature>
<protein>
    <submittedName>
        <fullName evidence="2">Uncharacterized protein</fullName>
    </submittedName>
</protein>
<comment type="caution">
    <text evidence="2">The sequence shown here is derived from an EMBL/GenBank/DDBJ whole genome shotgun (WGS) entry which is preliminary data.</text>
</comment>
<feature type="region of interest" description="Disordered" evidence="1">
    <location>
        <begin position="1374"/>
        <end position="1504"/>
    </location>
</feature>
<feature type="compositionally biased region" description="Basic residues" evidence="1">
    <location>
        <begin position="1312"/>
        <end position="1322"/>
    </location>
</feature>
<feature type="region of interest" description="Disordered" evidence="1">
    <location>
        <begin position="283"/>
        <end position="320"/>
    </location>
</feature>